<evidence type="ECO:0000313" key="2">
    <source>
        <dbReference type="Proteomes" id="UP000886501"/>
    </source>
</evidence>
<comment type="caution">
    <text evidence="1">The sequence shown here is derived from an EMBL/GenBank/DDBJ whole genome shotgun (WGS) entry which is preliminary data.</text>
</comment>
<organism evidence="1 2">
    <name type="scientific">Thelephora ganbajun</name>
    <name type="common">Ganba fungus</name>
    <dbReference type="NCBI Taxonomy" id="370292"/>
    <lineage>
        <taxon>Eukaryota</taxon>
        <taxon>Fungi</taxon>
        <taxon>Dikarya</taxon>
        <taxon>Basidiomycota</taxon>
        <taxon>Agaricomycotina</taxon>
        <taxon>Agaricomycetes</taxon>
        <taxon>Thelephorales</taxon>
        <taxon>Thelephoraceae</taxon>
        <taxon>Thelephora</taxon>
    </lineage>
</organism>
<reference evidence="1" key="2">
    <citation type="journal article" date="2020" name="Nat. Commun.">
        <title>Large-scale genome sequencing of mycorrhizal fungi provides insights into the early evolution of symbiotic traits.</title>
        <authorList>
            <person name="Miyauchi S."/>
            <person name="Kiss E."/>
            <person name="Kuo A."/>
            <person name="Drula E."/>
            <person name="Kohler A."/>
            <person name="Sanchez-Garcia M."/>
            <person name="Morin E."/>
            <person name="Andreopoulos B."/>
            <person name="Barry K.W."/>
            <person name="Bonito G."/>
            <person name="Buee M."/>
            <person name="Carver A."/>
            <person name="Chen C."/>
            <person name="Cichocki N."/>
            <person name="Clum A."/>
            <person name="Culley D."/>
            <person name="Crous P.W."/>
            <person name="Fauchery L."/>
            <person name="Girlanda M."/>
            <person name="Hayes R.D."/>
            <person name="Keri Z."/>
            <person name="LaButti K."/>
            <person name="Lipzen A."/>
            <person name="Lombard V."/>
            <person name="Magnuson J."/>
            <person name="Maillard F."/>
            <person name="Murat C."/>
            <person name="Nolan M."/>
            <person name="Ohm R.A."/>
            <person name="Pangilinan J."/>
            <person name="Pereira M.F."/>
            <person name="Perotto S."/>
            <person name="Peter M."/>
            <person name="Pfister S."/>
            <person name="Riley R."/>
            <person name="Sitrit Y."/>
            <person name="Stielow J.B."/>
            <person name="Szollosi G."/>
            <person name="Zifcakova L."/>
            <person name="Stursova M."/>
            <person name="Spatafora J.W."/>
            <person name="Tedersoo L."/>
            <person name="Vaario L.M."/>
            <person name="Yamada A."/>
            <person name="Yan M."/>
            <person name="Wang P."/>
            <person name="Xu J."/>
            <person name="Bruns T."/>
            <person name="Baldrian P."/>
            <person name="Vilgalys R."/>
            <person name="Dunand C."/>
            <person name="Henrissat B."/>
            <person name="Grigoriev I.V."/>
            <person name="Hibbett D."/>
            <person name="Nagy L.G."/>
            <person name="Martin F.M."/>
        </authorList>
    </citation>
    <scope>NUCLEOTIDE SEQUENCE</scope>
    <source>
        <strain evidence="1">P2</strain>
    </source>
</reference>
<accession>A0ACB6ZFP7</accession>
<proteinExistence type="predicted"/>
<dbReference type="Proteomes" id="UP000886501">
    <property type="component" value="Unassembled WGS sequence"/>
</dbReference>
<reference evidence="1" key="1">
    <citation type="submission" date="2019-10" db="EMBL/GenBank/DDBJ databases">
        <authorList>
            <consortium name="DOE Joint Genome Institute"/>
            <person name="Kuo A."/>
            <person name="Miyauchi S."/>
            <person name="Kiss E."/>
            <person name="Drula E."/>
            <person name="Kohler A."/>
            <person name="Sanchez-Garcia M."/>
            <person name="Andreopoulos B."/>
            <person name="Barry K.W."/>
            <person name="Bonito G."/>
            <person name="Buee M."/>
            <person name="Carver A."/>
            <person name="Chen C."/>
            <person name="Cichocki N."/>
            <person name="Clum A."/>
            <person name="Culley D."/>
            <person name="Crous P.W."/>
            <person name="Fauchery L."/>
            <person name="Girlanda M."/>
            <person name="Hayes R."/>
            <person name="Keri Z."/>
            <person name="Labutti K."/>
            <person name="Lipzen A."/>
            <person name="Lombard V."/>
            <person name="Magnuson J."/>
            <person name="Maillard F."/>
            <person name="Morin E."/>
            <person name="Murat C."/>
            <person name="Nolan M."/>
            <person name="Ohm R."/>
            <person name="Pangilinan J."/>
            <person name="Pereira M."/>
            <person name="Perotto S."/>
            <person name="Peter M."/>
            <person name="Riley R."/>
            <person name="Sitrit Y."/>
            <person name="Stielow B."/>
            <person name="Szollosi G."/>
            <person name="Zifcakova L."/>
            <person name="Stursova M."/>
            <person name="Spatafora J.W."/>
            <person name="Tedersoo L."/>
            <person name="Vaario L.-M."/>
            <person name="Yamada A."/>
            <person name="Yan M."/>
            <person name="Wang P."/>
            <person name="Xu J."/>
            <person name="Bruns T."/>
            <person name="Baldrian P."/>
            <person name="Vilgalys R."/>
            <person name="Henrissat B."/>
            <person name="Grigoriev I.V."/>
            <person name="Hibbett D."/>
            <person name="Nagy L.G."/>
            <person name="Martin F.M."/>
        </authorList>
    </citation>
    <scope>NUCLEOTIDE SEQUENCE</scope>
    <source>
        <strain evidence="1">P2</strain>
    </source>
</reference>
<evidence type="ECO:0000313" key="1">
    <source>
        <dbReference type="EMBL" id="KAF9648580.1"/>
    </source>
</evidence>
<gene>
    <name evidence="1" type="ORF">BDM02DRAFT_3115202</name>
</gene>
<sequence>MHVLDNGGTVRGFRYWGTRTLPQRMRRQKQFFNYGDYWFMHFDASPKTLKGLHTLLRKDPRVIRWTMLKEGEKIEDVVELKEQTIDHSSAFDSVTSTSTTSPAEAWKF</sequence>
<protein>
    <submittedName>
        <fullName evidence="1">Uncharacterized protein</fullName>
    </submittedName>
</protein>
<dbReference type="EMBL" id="MU118011">
    <property type="protein sequence ID" value="KAF9648580.1"/>
    <property type="molecule type" value="Genomic_DNA"/>
</dbReference>
<keyword evidence="2" id="KW-1185">Reference proteome</keyword>
<name>A0ACB6ZFP7_THEGA</name>